<feature type="compositionally biased region" description="Basic residues" evidence="1">
    <location>
        <begin position="42"/>
        <end position="56"/>
    </location>
</feature>
<evidence type="ECO:0000256" key="1">
    <source>
        <dbReference type="SAM" id="MobiDB-lite"/>
    </source>
</evidence>
<feature type="transmembrane region" description="Helical" evidence="2">
    <location>
        <begin position="19"/>
        <end position="38"/>
    </location>
</feature>
<evidence type="ECO:0000256" key="2">
    <source>
        <dbReference type="SAM" id="Phobius"/>
    </source>
</evidence>
<gene>
    <name evidence="3" type="ORF">AVDCRST_MAG95-2322</name>
</gene>
<organism evidence="3">
    <name type="scientific">uncultured Adhaeribacter sp</name>
    <dbReference type="NCBI Taxonomy" id="448109"/>
    <lineage>
        <taxon>Bacteria</taxon>
        <taxon>Pseudomonadati</taxon>
        <taxon>Bacteroidota</taxon>
        <taxon>Cytophagia</taxon>
        <taxon>Cytophagales</taxon>
        <taxon>Hymenobacteraceae</taxon>
        <taxon>Adhaeribacter</taxon>
        <taxon>environmental samples</taxon>
    </lineage>
</organism>
<dbReference type="AlphaFoldDB" id="A0A6J4IVT6"/>
<evidence type="ECO:0000313" key="3">
    <source>
        <dbReference type="EMBL" id="CAA9261316.1"/>
    </source>
</evidence>
<protein>
    <submittedName>
        <fullName evidence="3">Uncharacterized protein</fullName>
    </submittedName>
</protein>
<keyword evidence="2" id="KW-1133">Transmembrane helix</keyword>
<proteinExistence type="predicted"/>
<dbReference type="EMBL" id="CADCTJ010000721">
    <property type="protein sequence ID" value="CAA9261316.1"/>
    <property type="molecule type" value="Genomic_DNA"/>
</dbReference>
<keyword evidence="2" id="KW-0472">Membrane</keyword>
<name>A0A6J4IVT6_9BACT</name>
<keyword evidence="2" id="KW-0812">Transmembrane</keyword>
<accession>A0A6J4IVT6</accession>
<sequence length="67" mass="7455">MVSTIYAIFARNLEDLKKIILGFTIAGMLLAGSEMACTRHTAQQKKTKAFNRKHRPGTSMPCPLKDC</sequence>
<feature type="region of interest" description="Disordered" evidence="1">
    <location>
        <begin position="42"/>
        <end position="67"/>
    </location>
</feature>
<reference evidence="3" key="1">
    <citation type="submission" date="2020-02" db="EMBL/GenBank/DDBJ databases">
        <authorList>
            <person name="Meier V. D."/>
        </authorList>
    </citation>
    <scope>NUCLEOTIDE SEQUENCE</scope>
    <source>
        <strain evidence="3">AVDCRST_MAG95</strain>
    </source>
</reference>